<dbReference type="AlphaFoldDB" id="A0A8H7ZRU7"/>
<feature type="non-terminal residue" evidence="2">
    <location>
        <position position="1"/>
    </location>
</feature>
<evidence type="ECO:0000313" key="3">
    <source>
        <dbReference type="Proteomes" id="UP000673691"/>
    </source>
</evidence>
<dbReference type="GO" id="GO:0032273">
    <property type="term" value="P:positive regulation of protein polymerization"/>
    <property type="evidence" value="ECO:0007669"/>
    <property type="project" value="TreeGrafter"/>
</dbReference>
<evidence type="ECO:0000313" key="2">
    <source>
        <dbReference type="EMBL" id="KAG5458366.1"/>
    </source>
</evidence>
<dbReference type="EMBL" id="JAEFCI010008581">
    <property type="protein sequence ID" value="KAG5458366.1"/>
    <property type="molecule type" value="Genomic_DNA"/>
</dbReference>
<dbReference type="GO" id="GO:0001578">
    <property type="term" value="P:microtubule bundle formation"/>
    <property type="evidence" value="ECO:0007669"/>
    <property type="project" value="TreeGrafter"/>
</dbReference>
<dbReference type="GO" id="GO:0046785">
    <property type="term" value="P:microtubule polymerization"/>
    <property type="evidence" value="ECO:0007669"/>
    <property type="project" value="InterPro"/>
</dbReference>
<dbReference type="PANTHER" id="PTHR12932:SF9">
    <property type="entry name" value="TUBULIN POLYMERIZATION-PROMOTING PROTEIN HOMOLOG"/>
    <property type="match status" value="1"/>
</dbReference>
<dbReference type="Proteomes" id="UP000673691">
    <property type="component" value="Unassembled WGS sequence"/>
</dbReference>
<dbReference type="GO" id="GO:0015631">
    <property type="term" value="F:tubulin binding"/>
    <property type="evidence" value="ECO:0007669"/>
    <property type="project" value="InterPro"/>
</dbReference>
<sequence>TGAHKARFDDNGVGRGAAGQVDAEDATRNLSTIVSRDPASKQKRAVSNSAEALDNKPPVKKYSAVRSSNKSLNRAGGSRDRPASKSEAAPKSAGAPRSAAASADKNVFDRLTDPKGYRGTHAQRFDEQGKGRGLAGRDSTSKGAGPGAYHGGDVKDISQILRS</sequence>
<feature type="compositionally biased region" description="Low complexity" evidence="1">
    <location>
        <begin position="85"/>
        <end position="103"/>
    </location>
</feature>
<comment type="caution">
    <text evidence="2">The sequence shown here is derived from an EMBL/GenBank/DDBJ whole genome shotgun (WGS) entry which is preliminary data.</text>
</comment>
<accession>A0A8H7ZRU7</accession>
<reference evidence="2 3" key="1">
    <citation type="journal article" name="Sci. Rep.">
        <title>Genome-scale phylogenetic analyses confirm Olpidium as the closest living zoosporic fungus to the non-flagellated, terrestrial fungi.</title>
        <authorList>
            <person name="Chang Y."/>
            <person name="Rochon D."/>
            <person name="Sekimoto S."/>
            <person name="Wang Y."/>
            <person name="Chovatia M."/>
            <person name="Sandor L."/>
            <person name="Salamov A."/>
            <person name="Grigoriev I.V."/>
            <person name="Stajich J.E."/>
            <person name="Spatafora J.W."/>
        </authorList>
    </citation>
    <scope>NUCLEOTIDE SEQUENCE [LARGE SCALE GENOMIC DNA]</scope>
    <source>
        <strain evidence="2">S191</strain>
    </source>
</reference>
<dbReference type="Pfam" id="PF05517">
    <property type="entry name" value="p25-alpha"/>
    <property type="match status" value="1"/>
</dbReference>
<gene>
    <name evidence="2" type="ORF">BJ554DRAFT_1416</name>
</gene>
<feature type="compositionally biased region" description="Basic and acidic residues" evidence="1">
    <location>
        <begin position="106"/>
        <end position="116"/>
    </location>
</feature>
<dbReference type="InterPro" id="IPR008907">
    <property type="entry name" value="TPP/p25"/>
</dbReference>
<feature type="compositionally biased region" description="Basic and acidic residues" evidence="1">
    <location>
        <begin position="1"/>
        <end position="12"/>
    </location>
</feature>
<keyword evidence="3" id="KW-1185">Reference proteome</keyword>
<proteinExistence type="predicted"/>
<feature type="region of interest" description="Disordered" evidence="1">
    <location>
        <begin position="1"/>
        <end position="163"/>
    </location>
</feature>
<evidence type="ECO:0000256" key="1">
    <source>
        <dbReference type="SAM" id="MobiDB-lite"/>
    </source>
</evidence>
<dbReference type="GO" id="GO:0005874">
    <property type="term" value="C:microtubule"/>
    <property type="evidence" value="ECO:0007669"/>
    <property type="project" value="TreeGrafter"/>
</dbReference>
<dbReference type="OrthoDB" id="548799at2759"/>
<name>A0A8H7ZRU7_9FUNG</name>
<organism evidence="2 3">
    <name type="scientific">Olpidium bornovanus</name>
    <dbReference type="NCBI Taxonomy" id="278681"/>
    <lineage>
        <taxon>Eukaryota</taxon>
        <taxon>Fungi</taxon>
        <taxon>Fungi incertae sedis</taxon>
        <taxon>Olpidiomycota</taxon>
        <taxon>Olpidiomycotina</taxon>
        <taxon>Olpidiomycetes</taxon>
        <taxon>Olpidiales</taxon>
        <taxon>Olpidiaceae</taxon>
        <taxon>Olpidium</taxon>
    </lineage>
</organism>
<dbReference type="PANTHER" id="PTHR12932">
    <property type="entry name" value="P25 ALPHA-RELATED"/>
    <property type="match status" value="1"/>
</dbReference>
<protein>
    <submittedName>
        <fullName evidence="2">Uncharacterized protein</fullName>
    </submittedName>
</protein>